<reference evidence="10 11" key="1">
    <citation type="journal article" date="2015" name="Nature">
        <title>rRNA introns, odd ribosomes, and small enigmatic genomes across a large radiation of phyla.</title>
        <authorList>
            <person name="Brown C.T."/>
            <person name="Hug L.A."/>
            <person name="Thomas B.C."/>
            <person name="Sharon I."/>
            <person name="Castelle C.J."/>
            <person name="Singh A."/>
            <person name="Wilkins M.J."/>
            <person name="Williams K.H."/>
            <person name="Banfield J.F."/>
        </authorList>
    </citation>
    <scope>NUCLEOTIDE SEQUENCE [LARGE SCALE GENOMIC DNA]</scope>
</reference>
<name>A0A0G1PBT7_UNCKA</name>
<feature type="site" description="Discriminates between blocked and unblocked aminoacyl-tRNA" evidence="7">
    <location>
        <position position="9"/>
    </location>
</feature>
<feature type="binding site" evidence="7">
    <location>
        <position position="14"/>
    </location>
    <ligand>
        <name>tRNA</name>
        <dbReference type="ChEBI" id="CHEBI:17843"/>
    </ligand>
</feature>
<dbReference type="InterPro" id="IPR018171">
    <property type="entry name" value="Pept_tRNA_hydro_CS"/>
</dbReference>
<dbReference type="PROSITE" id="PS01195">
    <property type="entry name" value="PEPT_TRNA_HYDROL_1"/>
    <property type="match status" value="1"/>
</dbReference>
<evidence type="ECO:0000256" key="5">
    <source>
        <dbReference type="ARBA" id="ARBA00038063"/>
    </source>
</evidence>
<evidence type="ECO:0000256" key="7">
    <source>
        <dbReference type="HAMAP-Rule" id="MF_00083"/>
    </source>
</evidence>
<evidence type="ECO:0000256" key="4">
    <source>
        <dbReference type="ARBA" id="ARBA00022884"/>
    </source>
</evidence>
<feature type="binding site" evidence="7">
    <location>
        <position position="58"/>
    </location>
    <ligand>
        <name>tRNA</name>
        <dbReference type="ChEBI" id="CHEBI:17843"/>
    </ligand>
</feature>
<feature type="binding site" evidence="7">
    <location>
        <position position="60"/>
    </location>
    <ligand>
        <name>tRNA</name>
        <dbReference type="ChEBI" id="CHEBI:17843"/>
    </ligand>
</feature>
<evidence type="ECO:0000256" key="9">
    <source>
        <dbReference type="RuleBase" id="RU004320"/>
    </source>
</evidence>
<comment type="caution">
    <text evidence="10">The sequence shown here is derived from an EMBL/GenBank/DDBJ whole genome shotgun (WGS) entry which is preliminary data.</text>
</comment>
<dbReference type="PATRIC" id="fig|1619107.3.peg.456"/>
<organism evidence="10 11">
    <name type="scientific">candidate division WWE3 bacterium GW2011_GWA1_46_21</name>
    <dbReference type="NCBI Taxonomy" id="1619107"/>
    <lineage>
        <taxon>Bacteria</taxon>
        <taxon>Katanobacteria</taxon>
    </lineage>
</organism>
<evidence type="ECO:0000256" key="8">
    <source>
        <dbReference type="RuleBase" id="RU000673"/>
    </source>
</evidence>
<dbReference type="GO" id="GO:0005737">
    <property type="term" value="C:cytoplasm"/>
    <property type="evidence" value="ECO:0007669"/>
    <property type="project" value="UniProtKB-SubCell"/>
</dbReference>
<evidence type="ECO:0000256" key="1">
    <source>
        <dbReference type="ARBA" id="ARBA00013260"/>
    </source>
</evidence>
<dbReference type="GO" id="GO:0072344">
    <property type="term" value="P:rescue of stalled ribosome"/>
    <property type="evidence" value="ECO:0007669"/>
    <property type="project" value="UniProtKB-UniRule"/>
</dbReference>
<comment type="catalytic activity">
    <reaction evidence="7 8">
        <text>an N-acyl-L-alpha-aminoacyl-tRNA + H2O = an N-acyl-L-amino acid + a tRNA + H(+)</text>
        <dbReference type="Rhea" id="RHEA:54448"/>
        <dbReference type="Rhea" id="RHEA-COMP:10123"/>
        <dbReference type="Rhea" id="RHEA-COMP:13883"/>
        <dbReference type="ChEBI" id="CHEBI:15377"/>
        <dbReference type="ChEBI" id="CHEBI:15378"/>
        <dbReference type="ChEBI" id="CHEBI:59874"/>
        <dbReference type="ChEBI" id="CHEBI:78442"/>
        <dbReference type="ChEBI" id="CHEBI:138191"/>
        <dbReference type="EC" id="3.1.1.29"/>
    </reaction>
</comment>
<gene>
    <name evidence="7" type="primary">pth</name>
    <name evidence="10" type="ORF">UX44_C0027G0012</name>
</gene>
<comment type="subunit">
    <text evidence="7">Monomer.</text>
</comment>
<dbReference type="HAMAP" id="MF_00083">
    <property type="entry name" value="Pept_tRNA_hydro_bact"/>
    <property type="match status" value="1"/>
</dbReference>
<comment type="similarity">
    <text evidence="5 7 9">Belongs to the PTH family.</text>
</comment>
<keyword evidence="7" id="KW-0963">Cytoplasm</keyword>
<keyword evidence="4 7" id="KW-0694">RNA-binding</keyword>
<dbReference type="EC" id="3.1.1.29" evidence="1 7"/>
<feature type="active site" description="Proton acceptor" evidence="7">
    <location>
        <position position="19"/>
    </location>
</feature>
<dbReference type="PANTHER" id="PTHR17224">
    <property type="entry name" value="PEPTIDYL-TRNA HYDROLASE"/>
    <property type="match status" value="1"/>
</dbReference>
<evidence type="ECO:0000313" key="11">
    <source>
        <dbReference type="Proteomes" id="UP000034732"/>
    </source>
</evidence>
<comment type="caution">
    <text evidence="7">Lacks conserved residue(s) required for the propagation of feature annotation.</text>
</comment>
<dbReference type="Proteomes" id="UP000034732">
    <property type="component" value="Unassembled WGS sequence"/>
</dbReference>
<comment type="function">
    <text evidence="7">Catalyzes the release of premature peptidyl moieties from peptidyl-tRNA molecules trapped in stalled 50S ribosomal subunits, and thus maintains levels of free tRNAs and 50S ribosomes.</text>
</comment>
<dbReference type="GO" id="GO:0006515">
    <property type="term" value="P:protein quality control for misfolded or incompletely synthesized proteins"/>
    <property type="evidence" value="ECO:0007669"/>
    <property type="project" value="UniProtKB-UniRule"/>
</dbReference>
<dbReference type="InterPro" id="IPR036416">
    <property type="entry name" value="Pept_tRNA_hydro_sf"/>
</dbReference>
<dbReference type="InterPro" id="IPR001328">
    <property type="entry name" value="Pept_tRNA_hydro"/>
</dbReference>
<evidence type="ECO:0000313" key="10">
    <source>
        <dbReference type="EMBL" id="KKU30102.1"/>
    </source>
</evidence>
<dbReference type="AlphaFoldDB" id="A0A0G1PBT7"/>
<evidence type="ECO:0000256" key="3">
    <source>
        <dbReference type="ARBA" id="ARBA00022801"/>
    </source>
</evidence>
<dbReference type="NCBIfam" id="TIGR00447">
    <property type="entry name" value="pth"/>
    <property type="match status" value="1"/>
</dbReference>
<dbReference type="CDD" id="cd00462">
    <property type="entry name" value="PTH"/>
    <property type="match status" value="1"/>
</dbReference>
<protein>
    <recommendedName>
        <fullName evidence="6 7">Peptidyl-tRNA hydrolase</fullName>
        <shortName evidence="7">Pth</shortName>
        <ecNumber evidence="1 7">3.1.1.29</ecNumber>
    </recommendedName>
</protein>
<dbReference type="Gene3D" id="3.40.50.1470">
    <property type="entry name" value="Peptidyl-tRNA hydrolase"/>
    <property type="match status" value="1"/>
</dbReference>
<dbReference type="GO" id="GO:0000049">
    <property type="term" value="F:tRNA binding"/>
    <property type="evidence" value="ECO:0007669"/>
    <property type="project" value="UniProtKB-UniRule"/>
</dbReference>
<feature type="site" description="Stabilizes the basic form of H active site to accept a proton" evidence="7">
    <location>
        <position position="85"/>
    </location>
</feature>
<accession>A0A0G1PBT7</accession>
<keyword evidence="3 7" id="KW-0378">Hydrolase</keyword>
<dbReference type="SUPFAM" id="SSF53178">
    <property type="entry name" value="Peptidyl-tRNA hydrolase-like"/>
    <property type="match status" value="1"/>
</dbReference>
<evidence type="ECO:0000256" key="6">
    <source>
        <dbReference type="ARBA" id="ARBA00050038"/>
    </source>
</evidence>
<comment type="subcellular location">
    <subcellularLocation>
        <location evidence="7">Cytoplasm</location>
    </subcellularLocation>
</comment>
<keyword evidence="2 7" id="KW-0820">tRNA-binding</keyword>
<dbReference type="Pfam" id="PF01195">
    <property type="entry name" value="Pept_tRNA_hydro"/>
    <property type="match status" value="1"/>
</dbReference>
<proteinExistence type="inferred from homology"/>
<evidence type="ECO:0000256" key="2">
    <source>
        <dbReference type="ARBA" id="ARBA00022555"/>
    </source>
</evidence>
<comment type="function">
    <text evidence="7">Hydrolyzes ribosome-free peptidyl-tRNAs (with 1 or more amino acids incorporated), which drop off the ribosome during protein synthesis, or as a result of ribosome stalling.</text>
</comment>
<sequence length="177" mass="19893">MKIIVGLGNPGGKYAKNRHNSGFIVLDHYVKEPWTFEPRANALVAKVGEHLFVKPQTFMNNSGESVSTIVNFYKIPPNNLIVVRDDADMAFGKTRFRKGATSGGHKGIDDIISKLGTNAFWQFKVGVGRPGDDKIALDEWVLTDFSDEEYTGLTRFDPFFKHQNNNVANRIFETLIQ</sequence>
<dbReference type="GO" id="GO:0004045">
    <property type="term" value="F:peptidyl-tRNA hydrolase activity"/>
    <property type="evidence" value="ECO:0007669"/>
    <property type="project" value="UniProtKB-UniRule"/>
</dbReference>
<dbReference type="PANTHER" id="PTHR17224:SF1">
    <property type="entry name" value="PEPTIDYL-TRNA HYDROLASE"/>
    <property type="match status" value="1"/>
</dbReference>
<dbReference type="EMBL" id="LCMF01000027">
    <property type="protein sequence ID" value="KKU30102.1"/>
    <property type="molecule type" value="Genomic_DNA"/>
</dbReference>